<dbReference type="Pfam" id="PF02837">
    <property type="entry name" value="Glyco_hydro_2_N"/>
    <property type="match status" value="1"/>
</dbReference>
<evidence type="ECO:0000259" key="5">
    <source>
        <dbReference type="Pfam" id="PF00703"/>
    </source>
</evidence>
<dbReference type="InterPro" id="IPR013783">
    <property type="entry name" value="Ig-like_fold"/>
</dbReference>
<dbReference type="Gene3D" id="2.60.40.10">
    <property type="entry name" value="Immunoglobulins"/>
    <property type="match status" value="3"/>
</dbReference>
<dbReference type="InterPro" id="IPR006102">
    <property type="entry name" value="Ig-like_GH2"/>
</dbReference>
<protein>
    <submittedName>
        <fullName evidence="9">Beta-galactosidase</fullName>
    </submittedName>
</protein>
<dbReference type="Gene3D" id="3.20.20.80">
    <property type="entry name" value="Glycosidases"/>
    <property type="match status" value="1"/>
</dbReference>
<dbReference type="EMBL" id="CAAHFG010000005">
    <property type="protein sequence ID" value="VGO17788.1"/>
    <property type="molecule type" value="Genomic_DNA"/>
</dbReference>
<evidence type="ECO:0000313" key="10">
    <source>
        <dbReference type="Proteomes" id="UP000366872"/>
    </source>
</evidence>
<evidence type="ECO:0000259" key="7">
    <source>
        <dbReference type="Pfam" id="PF02837"/>
    </source>
</evidence>
<keyword evidence="10" id="KW-1185">Reference proteome</keyword>
<dbReference type="InterPro" id="IPR006104">
    <property type="entry name" value="Glyco_hydro_2_N"/>
</dbReference>
<sequence length="778" mass="87263">MKKIWIVAALLVALGLAGCKEVSENTISVNADWKFQRLENPEADTAGFEAVVFDDSAWEIVSLPHSAYLEPLVITDQWQGVCWYRKDFDVDKELLGKKIILTLEGAMSQSQVWINGKLAKERAGGYLPVVVDASDFVKEGRNQLAIRLDSRDNPLTGPKPVKRLDFCMYSGLYRNVLITLKDELHISHPVLADKVAGGGVFVTFPKVSEDESVVKVKTHVVNGDDEAETAIVLHELFFDGKLVAKQSSAPVEIKAGGDAEFVQEIKVAGAQLWSPDAPNLYTLKTSVLEGDEVEDVVTCRIGIRAFEFRNGHELFLNGEKIFLRGTNRHQDYPYIGYALSDNAQWRDAKLIKDGGFNCIRLSHYPHSPAFMDACDELGLITIDAIMGWQYYNDDDRFREYCYRSARELIRRDRNHPCVLTWEVSLNETKMPEFFMDELHRITHAEYPGNNTFSCGWMDYAYDIFFQARQHRILHGFHPKLEKPYFVSEYGDWEYFSNNAGLNQDQLDKARRLETSSRQARGFGEKRLLQQCYNLQESHNDNLGTYAFGDGYWVWNDYNRGYAQDIEYSGVVDLFRIPKFAYYFYQSQRDPAQGAMVNVASWWTPESATDVKVHSNCEEVELLLNGNSVARQKPDSNKNTTKLGHPPFTFTVVTFTPGTLKAVGYIGGKPVAEHVVQTPGKAVALKVWLGENGKAPEAGVSDTVFAYIAAVDENGTVVPTFSDEVSLKLTGDVKLMNVDCIMAEAGIATALLQIGAEDGAINLSAEHGDMKGSLTFHAE</sequence>
<dbReference type="PRINTS" id="PR00132">
    <property type="entry name" value="GLHYDRLASE2"/>
</dbReference>
<evidence type="ECO:0000256" key="2">
    <source>
        <dbReference type="ARBA" id="ARBA00022801"/>
    </source>
</evidence>
<dbReference type="InterPro" id="IPR017853">
    <property type="entry name" value="GH"/>
</dbReference>
<dbReference type="SUPFAM" id="SSF49785">
    <property type="entry name" value="Galactose-binding domain-like"/>
    <property type="match status" value="1"/>
</dbReference>
<accession>A0A6C2UC81</accession>
<feature type="domain" description="Glycoside hydrolase family 2 catalytic" evidence="6">
    <location>
        <begin position="312"/>
        <end position="432"/>
    </location>
</feature>
<dbReference type="PROSITE" id="PS51257">
    <property type="entry name" value="PROKAR_LIPOPROTEIN"/>
    <property type="match status" value="1"/>
</dbReference>
<dbReference type="InterPro" id="IPR032311">
    <property type="entry name" value="DUF4982"/>
</dbReference>
<dbReference type="PANTHER" id="PTHR42732">
    <property type="entry name" value="BETA-GALACTOSIDASE"/>
    <property type="match status" value="1"/>
</dbReference>
<dbReference type="RefSeq" id="WP_168442728.1">
    <property type="nucleotide sequence ID" value="NZ_CAAHFG010000005.1"/>
</dbReference>
<name>A0A6C2UC81_PONDE</name>
<dbReference type="AlphaFoldDB" id="A0A6C2UC81"/>
<dbReference type="Pfam" id="PF00703">
    <property type="entry name" value="Glyco_hydro_2"/>
    <property type="match status" value="1"/>
</dbReference>
<keyword evidence="4" id="KW-0732">Signal</keyword>
<evidence type="ECO:0000256" key="1">
    <source>
        <dbReference type="ARBA" id="ARBA00007401"/>
    </source>
</evidence>
<keyword evidence="2" id="KW-0378">Hydrolase</keyword>
<dbReference type="InterPro" id="IPR008979">
    <property type="entry name" value="Galactose-bd-like_sf"/>
</dbReference>
<feature type="domain" description="Glycosyl hydrolases family 2 sugar binding" evidence="7">
    <location>
        <begin position="78"/>
        <end position="178"/>
    </location>
</feature>
<dbReference type="SUPFAM" id="SSF51445">
    <property type="entry name" value="(Trans)glycosidases"/>
    <property type="match status" value="1"/>
</dbReference>
<reference evidence="9 10" key="1">
    <citation type="submission" date="2019-04" db="EMBL/GenBank/DDBJ databases">
        <authorList>
            <person name="Van Vliet M D."/>
        </authorList>
    </citation>
    <scope>NUCLEOTIDE SEQUENCE [LARGE SCALE GENOMIC DNA]</scope>
    <source>
        <strain evidence="9 10">F1</strain>
    </source>
</reference>
<evidence type="ECO:0000259" key="6">
    <source>
        <dbReference type="Pfam" id="PF02836"/>
    </source>
</evidence>
<dbReference type="PANTHER" id="PTHR42732:SF1">
    <property type="entry name" value="BETA-MANNOSIDASE"/>
    <property type="match status" value="1"/>
</dbReference>
<dbReference type="Gene3D" id="2.60.120.260">
    <property type="entry name" value="Galactose-binding domain-like"/>
    <property type="match status" value="1"/>
</dbReference>
<proteinExistence type="inferred from homology"/>
<dbReference type="GO" id="GO:0005975">
    <property type="term" value="P:carbohydrate metabolic process"/>
    <property type="evidence" value="ECO:0007669"/>
    <property type="project" value="InterPro"/>
</dbReference>
<gene>
    <name evidence="9" type="primary">lacZ_19</name>
    <name evidence="9" type="ORF">PDESU_06390</name>
</gene>
<evidence type="ECO:0000313" key="9">
    <source>
        <dbReference type="EMBL" id="VGO17788.1"/>
    </source>
</evidence>
<dbReference type="SUPFAM" id="SSF49303">
    <property type="entry name" value="beta-Galactosidase/glucuronidase domain"/>
    <property type="match status" value="1"/>
</dbReference>
<feature type="domain" description="Glycoside hydrolase family 2 immunoglobulin-like beta-sandwich" evidence="5">
    <location>
        <begin position="205"/>
        <end position="304"/>
    </location>
</feature>
<dbReference type="GO" id="GO:0004553">
    <property type="term" value="F:hydrolase activity, hydrolyzing O-glycosyl compounds"/>
    <property type="evidence" value="ECO:0007669"/>
    <property type="project" value="InterPro"/>
</dbReference>
<comment type="similarity">
    <text evidence="1">Belongs to the glycosyl hydrolase 2 family.</text>
</comment>
<dbReference type="Pfam" id="PF16355">
    <property type="entry name" value="DUF4982"/>
    <property type="match status" value="1"/>
</dbReference>
<feature type="domain" description="DUF4982" evidence="8">
    <location>
        <begin position="608"/>
        <end position="671"/>
    </location>
</feature>
<dbReference type="InterPro" id="IPR006101">
    <property type="entry name" value="Glyco_hydro_2"/>
</dbReference>
<dbReference type="Pfam" id="PF02836">
    <property type="entry name" value="Glyco_hydro_2_C"/>
    <property type="match status" value="1"/>
</dbReference>
<keyword evidence="3" id="KW-0326">Glycosidase</keyword>
<feature type="chain" id="PRO_5025587810" evidence="4">
    <location>
        <begin position="20"/>
        <end position="778"/>
    </location>
</feature>
<dbReference type="InterPro" id="IPR006103">
    <property type="entry name" value="Glyco_hydro_2_cat"/>
</dbReference>
<evidence type="ECO:0000256" key="4">
    <source>
        <dbReference type="SAM" id="SignalP"/>
    </source>
</evidence>
<dbReference type="InterPro" id="IPR051913">
    <property type="entry name" value="GH2_Domain-Containing"/>
</dbReference>
<evidence type="ECO:0000256" key="3">
    <source>
        <dbReference type="ARBA" id="ARBA00023295"/>
    </source>
</evidence>
<dbReference type="InterPro" id="IPR036156">
    <property type="entry name" value="Beta-gal/glucu_dom_sf"/>
</dbReference>
<dbReference type="Proteomes" id="UP000366872">
    <property type="component" value="Unassembled WGS sequence"/>
</dbReference>
<organism evidence="9 10">
    <name type="scientific">Pontiella desulfatans</name>
    <dbReference type="NCBI Taxonomy" id="2750659"/>
    <lineage>
        <taxon>Bacteria</taxon>
        <taxon>Pseudomonadati</taxon>
        <taxon>Kiritimatiellota</taxon>
        <taxon>Kiritimatiellia</taxon>
        <taxon>Kiritimatiellales</taxon>
        <taxon>Pontiellaceae</taxon>
        <taxon>Pontiella</taxon>
    </lineage>
</organism>
<feature type="signal peptide" evidence="4">
    <location>
        <begin position="1"/>
        <end position="19"/>
    </location>
</feature>
<evidence type="ECO:0000259" key="8">
    <source>
        <dbReference type="Pfam" id="PF16355"/>
    </source>
</evidence>